<dbReference type="PROSITE" id="PS51007">
    <property type="entry name" value="CYTC"/>
    <property type="match status" value="1"/>
</dbReference>
<keyword evidence="4 14" id="KW-0349">Heme</keyword>
<keyword evidence="5 14" id="KW-0808">Transferase</keyword>
<dbReference type="GO" id="GO:0016669">
    <property type="term" value="F:oxidoreductase activity, acting on a sulfur group of donors, cytochrome as acceptor"/>
    <property type="evidence" value="ECO:0007669"/>
    <property type="project" value="InterPro"/>
</dbReference>
<evidence type="ECO:0000313" key="21">
    <source>
        <dbReference type="Proteomes" id="UP000245708"/>
    </source>
</evidence>
<keyword evidence="8 14" id="KW-0574">Periplasm</keyword>
<evidence type="ECO:0000256" key="5">
    <source>
        <dbReference type="ARBA" id="ARBA00022679"/>
    </source>
</evidence>
<sequence>MTRKALLGGASAAIIAALAAGVGLADIRTGDSLVINGEIEIITETAPPEHLAGVFNTIYSGWVFRTDETRAMQADDFDNPGMLYVEQGIEAFNTAMGTEGNSCASCHENPESLADVRSTYPQWDEAHGEVQTVEMQVLECQTERMGVAEPYGYDSQQMRNMVALIASVGRGQLVNVAMDGPASEAWELGREIYYTQYGQMELSCAQCHENNYGNLIRADHLSQGQINGFPTYRLKNANIVSVHGRFRGCIRDTRGEPYAIGSPEFVALELYVASRGNGLTVEGPAVRN</sequence>
<dbReference type="EMBL" id="QGGW01000001">
    <property type="protein sequence ID" value="PWK62289.1"/>
    <property type="molecule type" value="Genomic_DNA"/>
</dbReference>
<dbReference type="GO" id="GO:0070069">
    <property type="term" value="C:cytochrome complex"/>
    <property type="evidence" value="ECO:0007669"/>
    <property type="project" value="InterPro"/>
</dbReference>
<feature type="binding site" description="covalent" evidence="16">
    <location>
        <position position="103"/>
    </location>
    <ligand>
        <name>heme c</name>
        <dbReference type="ChEBI" id="CHEBI:61717"/>
        <label>1</label>
    </ligand>
</feature>
<evidence type="ECO:0000256" key="3">
    <source>
        <dbReference type="ARBA" id="ARBA00022448"/>
    </source>
</evidence>
<proteinExistence type="inferred from homology"/>
<keyword evidence="9 14" id="KW-0249">Electron transport</keyword>
<name>A0A316GNB4_9RHOB</name>
<dbReference type="InterPro" id="IPR009056">
    <property type="entry name" value="Cyt_c-like_dom"/>
</dbReference>
<evidence type="ECO:0000256" key="6">
    <source>
        <dbReference type="ARBA" id="ARBA00022723"/>
    </source>
</evidence>
<dbReference type="Proteomes" id="UP000245708">
    <property type="component" value="Unassembled WGS sequence"/>
</dbReference>
<dbReference type="AlphaFoldDB" id="A0A316GNB4"/>
<evidence type="ECO:0000256" key="18">
    <source>
        <dbReference type="SAM" id="SignalP"/>
    </source>
</evidence>
<feature type="chain" id="PRO_5016450958" description="SoxAX cytochrome complex subunit A" evidence="18">
    <location>
        <begin position="20"/>
        <end position="288"/>
    </location>
</feature>
<evidence type="ECO:0000313" key="20">
    <source>
        <dbReference type="EMBL" id="PWK62289.1"/>
    </source>
</evidence>
<feature type="binding site" description="axial binding residue" evidence="17">
    <location>
        <position position="208"/>
    </location>
    <ligand>
        <name>heme c</name>
        <dbReference type="ChEBI" id="CHEBI:61717"/>
        <label>2</label>
    </ligand>
    <ligandPart>
        <name>Fe</name>
        <dbReference type="ChEBI" id="CHEBI:18248"/>
    </ligandPart>
</feature>
<keyword evidence="6 14" id="KW-0479">Metal-binding</keyword>
<comment type="caution">
    <text evidence="20">The sequence shown here is derived from an EMBL/GenBank/DDBJ whole genome shotgun (WGS) entry which is preliminary data.</text>
</comment>
<evidence type="ECO:0000256" key="8">
    <source>
        <dbReference type="ARBA" id="ARBA00022764"/>
    </source>
</evidence>
<feature type="signal peptide" evidence="18">
    <location>
        <begin position="1"/>
        <end position="19"/>
    </location>
</feature>
<dbReference type="GO" id="GO:0016740">
    <property type="term" value="F:transferase activity"/>
    <property type="evidence" value="ECO:0007669"/>
    <property type="project" value="UniProtKB-KW"/>
</dbReference>
<keyword evidence="21" id="KW-1185">Reference proteome</keyword>
<dbReference type="NCBIfam" id="TIGR04484">
    <property type="entry name" value="thiosulf_SoxA"/>
    <property type="match status" value="1"/>
</dbReference>
<comment type="subcellular location">
    <subcellularLocation>
        <location evidence="1 14">Periplasm</location>
    </subcellularLocation>
</comment>
<dbReference type="GO" id="GO:0019417">
    <property type="term" value="P:sulfur oxidation"/>
    <property type="evidence" value="ECO:0007669"/>
    <property type="project" value="InterPro"/>
</dbReference>
<keyword evidence="3 14" id="KW-0813">Transport</keyword>
<feature type="binding site" evidence="16">
    <location>
        <position position="245"/>
    </location>
    <ligand>
        <name>substrate</name>
    </ligand>
</feature>
<comment type="catalytic activity">
    <reaction evidence="13 14">
        <text>S-sulfanyl-L-cysteinyl-[SoxY protein] + thiosulfate + 2 Fe(III)-[cytochrome c] = S-(2-sulfodisulfanyl)-L-cysteinyl-[SoxY protein] + 2 Fe(II)-[cytochrome c] + 2 H(+)</text>
        <dbReference type="Rhea" id="RHEA:51224"/>
        <dbReference type="Rhea" id="RHEA-COMP:10350"/>
        <dbReference type="Rhea" id="RHEA-COMP:14399"/>
        <dbReference type="Rhea" id="RHEA-COMP:14689"/>
        <dbReference type="Rhea" id="RHEA-COMP:14690"/>
        <dbReference type="ChEBI" id="CHEBI:15378"/>
        <dbReference type="ChEBI" id="CHEBI:29033"/>
        <dbReference type="ChEBI" id="CHEBI:29034"/>
        <dbReference type="ChEBI" id="CHEBI:33542"/>
        <dbReference type="ChEBI" id="CHEBI:61963"/>
        <dbReference type="ChEBI" id="CHEBI:140664"/>
        <dbReference type="EC" id="2.8.5.2"/>
    </reaction>
</comment>
<keyword evidence="10 14" id="KW-0408">Iron</keyword>
<dbReference type="EC" id="2.8.5.2" evidence="14"/>
<evidence type="ECO:0000256" key="15">
    <source>
        <dbReference type="PIRSR" id="PIRSR038455-1"/>
    </source>
</evidence>
<evidence type="ECO:0000256" key="7">
    <source>
        <dbReference type="ARBA" id="ARBA00022729"/>
    </source>
</evidence>
<evidence type="ECO:0000256" key="9">
    <source>
        <dbReference type="ARBA" id="ARBA00022982"/>
    </source>
</evidence>
<accession>A0A316GNB4</accession>
<evidence type="ECO:0000256" key="1">
    <source>
        <dbReference type="ARBA" id="ARBA00004418"/>
    </source>
</evidence>
<dbReference type="RefSeq" id="WP_109664558.1">
    <property type="nucleotide sequence ID" value="NZ_QGGW01000001.1"/>
</dbReference>
<feature type="binding site" description="covalent" evidence="16">
    <location>
        <position position="106"/>
    </location>
    <ligand>
        <name>heme c</name>
        <dbReference type="ChEBI" id="CHEBI:61717"/>
        <label>1</label>
    </ligand>
</feature>
<dbReference type="OrthoDB" id="7916986at2"/>
<evidence type="ECO:0000256" key="10">
    <source>
        <dbReference type="ARBA" id="ARBA00023004"/>
    </source>
</evidence>
<keyword evidence="7 18" id="KW-0732">Signal</keyword>
<reference evidence="20 21" key="1">
    <citation type="submission" date="2018-05" db="EMBL/GenBank/DDBJ databases">
        <title>Genomic Encyclopedia of Type Strains, Phase IV (KMG-IV): sequencing the most valuable type-strain genomes for metagenomic binning, comparative biology and taxonomic classification.</title>
        <authorList>
            <person name="Goeker M."/>
        </authorList>
    </citation>
    <scope>NUCLEOTIDE SEQUENCE [LARGE SCALE GENOMIC DNA]</scope>
    <source>
        <strain evidence="20 21">DSM 16097</strain>
    </source>
</reference>
<feature type="domain" description="Cytochrome c" evidence="19">
    <location>
        <begin position="83"/>
        <end position="169"/>
    </location>
</feature>
<dbReference type="Pfam" id="PF21342">
    <property type="entry name" value="SoxA-TsdA_cyt-c"/>
    <property type="match status" value="1"/>
</dbReference>
<evidence type="ECO:0000256" key="4">
    <source>
        <dbReference type="ARBA" id="ARBA00022617"/>
    </source>
</evidence>
<feature type="binding site" description="axial binding residue" evidence="17">
    <location>
        <position position="107"/>
    </location>
    <ligand>
        <name>heme c</name>
        <dbReference type="ChEBI" id="CHEBI:61717"/>
        <label>1</label>
    </ligand>
    <ligandPart>
        <name>Fe</name>
        <dbReference type="ChEBI" id="CHEBI:18248"/>
    </ligandPart>
</feature>
<feature type="binding site" description="covalent" evidence="16">
    <location>
        <position position="204"/>
    </location>
    <ligand>
        <name>heme c</name>
        <dbReference type="ChEBI" id="CHEBI:61717"/>
        <label>2</label>
    </ligand>
</feature>
<evidence type="ECO:0000256" key="16">
    <source>
        <dbReference type="PIRSR" id="PIRSR038455-2"/>
    </source>
</evidence>
<comment type="catalytic activity">
    <reaction evidence="12 14">
        <text>L-cysteinyl-[SoxY protein] + thiosulfate + 2 Fe(III)-[cytochrome c] = S-sulfosulfanyl-L-cysteinyl-[SoxY protein] + 2 Fe(II)-[cytochrome c] + 2 H(+)</text>
        <dbReference type="Rhea" id="RHEA:56720"/>
        <dbReference type="Rhea" id="RHEA-COMP:10350"/>
        <dbReference type="Rhea" id="RHEA-COMP:14328"/>
        <dbReference type="Rhea" id="RHEA-COMP:14399"/>
        <dbReference type="Rhea" id="RHEA-COMP:14691"/>
        <dbReference type="ChEBI" id="CHEBI:15378"/>
        <dbReference type="ChEBI" id="CHEBI:29033"/>
        <dbReference type="ChEBI" id="CHEBI:29034"/>
        <dbReference type="ChEBI" id="CHEBI:29950"/>
        <dbReference type="ChEBI" id="CHEBI:33542"/>
        <dbReference type="ChEBI" id="CHEBI:139321"/>
        <dbReference type="EC" id="2.8.5.2"/>
    </reaction>
</comment>
<dbReference type="Gene3D" id="1.10.760.10">
    <property type="entry name" value="Cytochrome c-like domain"/>
    <property type="match status" value="2"/>
</dbReference>
<feature type="active site" description="Cysteine persulfide intermediate" evidence="15">
    <location>
        <position position="249"/>
    </location>
</feature>
<dbReference type="PIRSF" id="PIRSF038455">
    <property type="entry name" value="SoxA"/>
    <property type="match status" value="1"/>
</dbReference>
<feature type="binding site" description="covalent" evidence="16">
    <location>
        <position position="207"/>
    </location>
    <ligand>
        <name>heme c</name>
        <dbReference type="ChEBI" id="CHEBI:61717"/>
        <label>2</label>
    </ligand>
</feature>
<protein>
    <recommendedName>
        <fullName evidence="14">SoxAX cytochrome complex subunit A</fullName>
        <ecNumber evidence="14">2.8.5.2</ecNumber>
    </recommendedName>
    <alternativeName>
        <fullName evidence="14">Protein SoxA</fullName>
    </alternativeName>
    <alternativeName>
        <fullName evidence="14">Sulfur oxidizing protein A</fullName>
    </alternativeName>
    <alternativeName>
        <fullName evidence="14">Thiosulfate-oxidizing multienzyme system protein SoxA</fullName>
    </alternativeName>
</protein>
<comment type="cofactor">
    <cofactor evidence="16">
        <name>heme</name>
        <dbReference type="ChEBI" id="CHEBI:30413"/>
    </cofactor>
    <text evidence="16">Binds 2 heme groups per subunit.</text>
</comment>
<evidence type="ECO:0000256" key="2">
    <source>
        <dbReference type="ARBA" id="ARBA00011530"/>
    </source>
</evidence>
<evidence type="ECO:0000259" key="19">
    <source>
        <dbReference type="PROSITE" id="PS51007"/>
    </source>
</evidence>
<evidence type="ECO:0000256" key="14">
    <source>
        <dbReference type="PIRNR" id="PIRNR038455"/>
    </source>
</evidence>
<evidence type="ECO:0000256" key="17">
    <source>
        <dbReference type="PIRSR" id="PIRSR038455-3"/>
    </source>
</evidence>
<evidence type="ECO:0000256" key="13">
    <source>
        <dbReference type="ARBA" id="ARBA00048423"/>
    </source>
</evidence>
<dbReference type="SUPFAM" id="SSF46626">
    <property type="entry name" value="Cytochrome c"/>
    <property type="match status" value="2"/>
</dbReference>
<comment type="subunit">
    <text evidence="2 14">Heterodimer of SoxA and SoxX.</text>
</comment>
<dbReference type="GO" id="GO:0046872">
    <property type="term" value="F:metal ion binding"/>
    <property type="evidence" value="ECO:0007669"/>
    <property type="project" value="UniProtKB-KW"/>
</dbReference>
<dbReference type="GO" id="GO:0020037">
    <property type="term" value="F:heme binding"/>
    <property type="evidence" value="ECO:0007669"/>
    <property type="project" value="InterPro"/>
</dbReference>
<organism evidence="20 21">
    <name type="scientific">Roseicyclus mahoneyensis</name>
    <dbReference type="NCBI Taxonomy" id="164332"/>
    <lineage>
        <taxon>Bacteria</taxon>
        <taxon>Pseudomonadati</taxon>
        <taxon>Pseudomonadota</taxon>
        <taxon>Alphaproteobacteria</taxon>
        <taxon>Rhodobacterales</taxon>
        <taxon>Roseobacteraceae</taxon>
        <taxon>Roseicyclus</taxon>
    </lineage>
</organism>
<feature type="binding site" description="axial binding residue" evidence="17">
    <location>
        <position position="140"/>
    </location>
    <ligand>
        <name>heme c</name>
        <dbReference type="ChEBI" id="CHEBI:61717"/>
        <label>1</label>
    </ligand>
    <ligandPart>
        <name>Fe</name>
        <dbReference type="ChEBI" id="CHEBI:18248"/>
    </ligandPart>
</feature>
<dbReference type="GO" id="GO:0042597">
    <property type="term" value="C:periplasmic space"/>
    <property type="evidence" value="ECO:0007669"/>
    <property type="project" value="UniProtKB-SubCell"/>
</dbReference>
<dbReference type="InterPro" id="IPR025710">
    <property type="entry name" value="SoxA"/>
</dbReference>
<gene>
    <name evidence="20" type="ORF">C7455_101315</name>
</gene>
<comment type="similarity">
    <text evidence="11 14">Belongs to the SoxA family.</text>
</comment>
<dbReference type="GO" id="GO:0009055">
    <property type="term" value="F:electron transfer activity"/>
    <property type="evidence" value="ECO:0007669"/>
    <property type="project" value="InterPro"/>
</dbReference>
<feature type="binding site" description="axial binding residue" evidence="17">
    <location>
        <position position="249"/>
    </location>
    <ligand>
        <name>heme c</name>
        <dbReference type="ChEBI" id="CHEBI:61717"/>
        <label>2</label>
    </ligand>
    <ligandPart>
        <name>Fe</name>
        <dbReference type="ChEBI" id="CHEBI:18248"/>
    </ligandPart>
</feature>
<dbReference type="InterPro" id="IPR036909">
    <property type="entry name" value="Cyt_c-like_dom_sf"/>
</dbReference>
<evidence type="ECO:0000256" key="12">
    <source>
        <dbReference type="ARBA" id="ARBA00048077"/>
    </source>
</evidence>
<evidence type="ECO:0000256" key="11">
    <source>
        <dbReference type="ARBA" id="ARBA00025746"/>
    </source>
</evidence>